<feature type="signal peptide" evidence="11">
    <location>
        <begin position="1"/>
        <end position="24"/>
    </location>
</feature>
<dbReference type="InterPro" id="IPR003877">
    <property type="entry name" value="SPRY_dom"/>
</dbReference>
<keyword evidence="5 10" id="KW-1133">Transmembrane helix</keyword>
<accession>A0A8C8SB51</accession>
<evidence type="ECO:0000256" key="4">
    <source>
        <dbReference type="ARBA" id="ARBA00022729"/>
    </source>
</evidence>
<dbReference type="FunFam" id="2.60.40.10:FF:000088">
    <property type="entry name" value="Butyrophilin subfamily 1 member A1"/>
    <property type="match status" value="1"/>
</dbReference>
<dbReference type="SMART" id="SM00406">
    <property type="entry name" value="IGv"/>
    <property type="match status" value="1"/>
</dbReference>
<dbReference type="PROSITE" id="PS50835">
    <property type="entry name" value="IG_LIKE"/>
    <property type="match status" value="2"/>
</dbReference>
<evidence type="ECO:0000256" key="10">
    <source>
        <dbReference type="SAM" id="Phobius"/>
    </source>
</evidence>
<dbReference type="SMART" id="SM00589">
    <property type="entry name" value="PRY"/>
    <property type="match status" value="1"/>
</dbReference>
<dbReference type="InterPro" id="IPR003598">
    <property type="entry name" value="Ig_sub2"/>
</dbReference>
<dbReference type="Pfam" id="PF13765">
    <property type="entry name" value="PRY"/>
    <property type="match status" value="1"/>
</dbReference>
<dbReference type="Ensembl" id="ENSPCET00000018594.1">
    <property type="protein sequence ID" value="ENSPCEP00000017982.1"/>
    <property type="gene ID" value="ENSPCEG00000014065.1"/>
</dbReference>
<evidence type="ECO:0000256" key="6">
    <source>
        <dbReference type="ARBA" id="ARBA00023136"/>
    </source>
</evidence>
<evidence type="ECO:0000256" key="8">
    <source>
        <dbReference type="ARBA" id="ARBA00023180"/>
    </source>
</evidence>
<dbReference type="FunFam" id="2.60.40.10:FF:000208">
    <property type="entry name" value="Butyrophilin subfamily 1 member A1"/>
    <property type="match status" value="1"/>
</dbReference>
<feature type="domain" description="Ig-like" evidence="13">
    <location>
        <begin position="158"/>
        <end position="232"/>
    </location>
</feature>
<dbReference type="InterPro" id="IPR013106">
    <property type="entry name" value="Ig_V-set"/>
</dbReference>
<evidence type="ECO:0000256" key="2">
    <source>
        <dbReference type="ARBA" id="ARBA00007591"/>
    </source>
</evidence>
<dbReference type="InterPro" id="IPR053896">
    <property type="entry name" value="BTN3A2-like_Ig-C"/>
</dbReference>
<dbReference type="GO" id="GO:0050852">
    <property type="term" value="P:T cell receptor signaling pathway"/>
    <property type="evidence" value="ECO:0007669"/>
    <property type="project" value="TreeGrafter"/>
</dbReference>
<dbReference type="SUPFAM" id="SSF48726">
    <property type="entry name" value="Immunoglobulin"/>
    <property type="match status" value="2"/>
</dbReference>
<dbReference type="SUPFAM" id="SSF49899">
    <property type="entry name" value="Concanavalin A-like lectins/glucanases"/>
    <property type="match status" value="1"/>
</dbReference>
<dbReference type="GO" id="GO:0009897">
    <property type="term" value="C:external side of plasma membrane"/>
    <property type="evidence" value="ECO:0007669"/>
    <property type="project" value="TreeGrafter"/>
</dbReference>
<evidence type="ECO:0000259" key="13">
    <source>
        <dbReference type="PROSITE" id="PS50835"/>
    </source>
</evidence>
<keyword evidence="15" id="KW-1185">Reference proteome</keyword>
<feature type="domain" description="B30.2/SPRY" evidence="12">
    <location>
        <begin position="282"/>
        <end position="474"/>
    </location>
</feature>
<evidence type="ECO:0000256" key="9">
    <source>
        <dbReference type="ARBA" id="ARBA00023319"/>
    </source>
</evidence>
<dbReference type="InterPro" id="IPR013320">
    <property type="entry name" value="ConA-like_dom_sf"/>
</dbReference>
<keyword evidence="7" id="KW-1015">Disulfide bond</keyword>
<evidence type="ECO:0000313" key="14">
    <source>
        <dbReference type="Ensembl" id="ENSPCEP00000017982.1"/>
    </source>
</evidence>
<protein>
    <recommendedName>
        <fullName evidence="16">Butyrophilin subfamily 1 member A1-like</fullName>
    </recommendedName>
</protein>
<evidence type="ECO:0000256" key="3">
    <source>
        <dbReference type="ARBA" id="ARBA00022692"/>
    </source>
</evidence>
<keyword evidence="9" id="KW-0393">Immunoglobulin domain</keyword>
<dbReference type="Pfam" id="PF22705">
    <property type="entry name" value="C2-set_3"/>
    <property type="match status" value="1"/>
</dbReference>
<dbReference type="InterPro" id="IPR050504">
    <property type="entry name" value="IgSF_BTN/MOG"/>
</dbReference>
<keyword evidence="8" id="KW-0325">Glycoprotein</keyword>
<dbReference type="PANTHER" id="PTHR24100">
    <property type="entry name" value="BUTYROPHILIN"/>
    <property type="match status" value="1"/>
</dbReference>
<dbReference type="InterPro" id="IPR043136">
    <property type="entry name" value="B30.2/SPRY_sf"/>
</dbReference>
<dbReference type="Pfam" id="PF00622">
    <property type="entry name" value="SPRY"/>
    <property type="match status" value="1"/>
</dbReference>
<evidence type="ECO:0000256" key="7">
    <source>
        <dbReference type="ARBA" id="ARBA00023157"/>
    </source>
</evidence>
<dbReference type="FunFam" id="2.60.120.920:FF:000004">
    <property type="entry name" value="Butyrophilin subfamily 1 member A1"/>
    <property type="match status" value="1"/>
</dbReference>
<evidence type="ECO:0000259" key="12">
    <source>
        <dbReference type="PROSITE" id="PS50188"/>
    </source>
</evidence>
<reference evidence="14" key="2">
    <citation type="submission" date="2025-09" db="UniProtKB">
        <authorList>
            <consortium name="Ensembl"/>
        </authorList>
    </citation>
    <scope>IDENTIFICATION</scope>
</reference>
<dbReference type="Proteomes" id="UP000694393">
    <property type="component" value="Unplaced"/>
</dbReference>
<keyword evidence="6 10" id="KW-0472">Membrane</keyword>
<evidence type="ECO:0008006" key="16">
    <source>
        <dbReference type="Google" id="ProtNLM"/>
    </source>
</evidence>
<feature type="domain" description="Ig-like" evidence="13">
    <location>
        <begin position="26"/>
        <end position="140"/>
    </location>
</feature>
<evidence type="ECO:0000256" key="11">
    <source>
        <dbReference type="SAM" id="SignalP"/>
    </source>
</evidence>
<keyword evidence="3 10" id="KW-0812">Transmembrane</keyword>
<name>A0A8C8SB51_9SAUR</name>
<dbReference type="Gene3D" id="2.60.120.920">
    <property type="match status" value="1"/>
</dbReference>
<dbReference type="SMART" id="SM00409">
    <property type="entry name" value="IG"/>
    <property type="match status" value="1"/>
</dbReference>
<dbReference type="InterPro" id="IPR003879">
    <property type="entry name" value="Butyrophylin_SPRY"/>
</dbReference>
<dbReference type="GO" id="GO:0001817">
    <property type="term" value="P:regulation of cytokine production"/>
    <property type="evidence" value="ECO:0007669"/>
    <property type="project" value="TreeGrafter"/>
</dbReference>
<proteinExistence type="inferred from homology"/>
<dbReference type="InterPro" id="IPR006574">
    <property type="entry name" value="PRY"/>
</dbReference>
<sequence>MGNAPCTFQAISVAVCLLLSVGRAVPESFQVLGPTGPISATVGASVLLPCHLAPALSTQTMQVKWRRPPLNQDVHVYWPDESEMQGTGYRGRTGLLSQGLAHGNISLTIQNIRPSDNGQYMCEVVSPTDNSSALLELTVTSTGSDPILHITGYKDRGVEVTCLSAGWYPSPQVVWRNSRGEILRHTSEWNVPGNDGLFNVSSSVVVAEKSDPVVTCTIRGTFSGPERRTTIRITGLIPRRSPEIRPFLLLLPLCLFLVPLAVYLFRKRSALEEEASREREEASREREWREFLDKAYLSAAEVTLDKDTMNPFLMLSADGRSVKCGFLWQEMAKTDQIFDSLPCVLASQGFESGQHYWDVEVSQSGDWAIGVARGSMERMGALLLSPDVGVWALQYQEGNWSTLACPKTTLNLESAPRVVRVHMDCERRSLAFYNADSMAHIFTFPGCSKGRVYPFFLLQTPGTELTIQPPWRSHMGRQTRQRAQ</sequence>
<dbReference type="SMART" id="SM00408">
    <property type="entry name" value="IGc2"/>
    <property type="match status" value="1"/>
</dbReference>
<dbReference type="AlphaFoldDB" id="A0A8C8SB51"/>
<dbReference type="PRINTS" id="PR01407">
    <property type="entry name" value="BUTYPHLNCDUF"/>
</dbReference>
<dbReference type="GO" id="GO:0005102">
    <property type="term" value="F:signaling receptor binding"/>
    <property type="evidence" value="ECO:0007669"/>
    <property type="project" value="TreeGrafter"/>
</dbReference>
<dbReference type="Pfam" id="PF07686">
    <property type="entry name" value="V-set"/>
    <property type="match status" value="1"/>
</dbReference>
<feature type="chain" id="PRO_5034414774" description="Butyrophilin subfamily 1 member A1-like" evidence="11">
    <location>
        <begin position="25"/>
        <end position="484"/>
    </location>
</feature>
<dbReference type="PROSITE" id="PS50188">
    <property type="entry name" value="B302_SPRY"/>
    <property type="match status" value="1"/>
</dbReference>
<reference evidence="14" key="1">
    <citation type="submission" date="2025-08" db="UniProtKB">
        <authorList>
            <consortium name="Ensembl"/>
        </authorList>
    </citation>
    <scope>IDENTIFICATION</scope>
</reference>
<dbReference type="Gene3D" id="2.60.40.10">
    <property type="entry name" value="Immunoglobulins"/>
    <property type="match status" value="2"/>
</dbReference>
<dbReference type="PANTHER" id="PTHR24100:SF149">
    <property type="entry name" value="BG-LIKE ANTIGEN 1-RELATED"/>
    <property type="match status" value="1"/>
</dbReference>
<dbReference type="InterPro" id="IPR036179">
    <property type="entry name" value="Ig-like_dom_sf"/>
</dbReference>
<feature type="transmembrane region" description="Helical" evidence="10">
    <location>
        <begin position="247"/>
        <end position="265"/>
    </location>
</feature>
<organism evidence="14 15">
    <name type="scientific">Pelusios castaneus</name>
    <name type="common">West African mud turtle</name>
    <dbReference type="NCBI Taxonomy" id="367368"/>
    <lineage>
        <taxon>Eukaryota</taxon>
        <taxon>Metazoa</taxon>
        <taxon>Chordata</taxon>
        <taxon>Craniata</taxon>
        <taxon>Vertebrata</taxon>
        <taxon>Euteleostomi</taxon>
        <taxon>Archelosauria</taxon>
        <taxon>Testudinata</taxon>
        <taxon>Testudines</taxon>
        <taxon>Pleurodira</taxon>
        <taxon>Pelomedusidae</taxon>
        <taxon>Pelusios</taxon>
    </lineage>
</organism>
<dbReference type="SMART" id="SM00449">
    <property type="entry name" value="SPRY"/>
    <property type="match status" value="1"/>
</dbReference>
<comment type="similarity">
    <text evidence="2">Belongs to the immunoglobulin superfamily. BTN/MOG family.</text>
</comment>
<dbReference type="InterPro" id="IPR001870">
    <property type="entry name" value="B30.2/SPRY"/>
</dbReference>
<evidence type="ECO:0000313" key="15">
    <source>
        <dbReference type="Proteomes" id="UP000694393"/>
    </source>
</evidence>
<comment type="subcellular location">
    <subcellularLocation>
        <location evidence="1">Membrane</location>
        <topology evidence="1">Single-pass type I membrane protein</topology>
    </subcellularLocation>
</comment>
<dbReference type="InterPro" id="IPR003599">
    <property type="entry name" value="Ig_sub"/>
</dbReference>
<evidence type="ECO:0000256" key="1">
    <source>
        <dbReference type="ARBA" id="ARBA00004479"/>
    </source>
</evidence>
<evidence type="ECO:0000256" key="5">
    <source>
        <dbReference type="ARBA" id="ARBA00022989"/>
    </source>
</evidence>
<dbReference type="InterPro" id="IPR007110">
    <property type="entry name" value="Ig-like_dom"/>
</dbReference>
<keyword evidence="4 11" id="KW-0732">Signal</keyword>
<dbReference type="InterPro" id="IPR013783">
    <property type="entry name" value="Ig-like_fold"/>
</dbReference>